<dbReference type="Pfam" id="PF15902">
    <property type="entry name" value="Sortilin-Vps10"/>
    <property type="match status" value="1"/>
</dbReference>
<protein>
    <submittedName>
        <fullName evidence="4">Glycosyl hydrolase, BNR repeat protein</fullName>
    </submittedName>
</protein>
<dbReference type="PANTHER" id="PTHR43739">
    <property type="entry name" value="XYLOGLUCANASE (EUROFUNG)"/>
    <property type="match status" value="1"/>
</dbReference>
<dbReference type="eggNOG" id="COG4447">
    <property type="taxonomic scope" value="Bacteria"/>
</dbReference>
<keyword evidence="5" id="KW-1185">Reference proteome</keyword>
<evidence type="ECO:0000256" key="1">
    <source>
        <dbReference type="ARBA" id="ARBA00022737"/>
    </source>
</evidence>
<dbReference type="HOGENOM" id="CLU_004847_0_0_0"/>
<gene>
    <name evidence="4" type="ordered locus">Acid345_3021</name>
</gene>
<dbReference type="InterPro" id="IPR015943">
    <property type="entry name" value="WD40/YVTN_repeat-like_dom_sf"/>
</dbReference>
<dbReference type="RefSeq" id="WP_011523823.1">
    <property type="nucleotide sequence ID" value="NC_008009.1"/>
</dbReference>
<proteinExistence type="predicted"/>
<feature type="chain" id="PRO_5004191261" evidence="2">
    <location>
        <begin position="27"/>
        <end position="1041"/>
    </location>
</feature>
<evidence type="ECO:0000313" key="4">
    <source>
        <dbReference type="EMBL" id="ABF42022.1"/>
    </source>
</evidence>
<evidence type="ECO:0000256" key="2">
    <source>
        <dbReference type="SAM" id="SignalP"/>
    </source>
</evidence>
<evidence type="ECO:0000313" key="5">
    <source>
        <dbReference type="Proteomes" id="UP000002432"/>
    </source>
</evidence>
<name>Q1IM78_KORVE</name>
<reference evidence="4 5" key="1">
    <citation type="journal article" date="2009" name="Appl. Environ. Microbiol.">
        <title>Three genomes from the phylum Acidobacteria provide insight into the lifestyles of these microorganisms in soils.</title>
        <authorList>
            <person name="Ward N.L."/>
            <person name="Challacombe J.F."/>
            <person name="Janssen P.H."/>
            <person name="Henrissat B."/>
            <person name="Coutinho P.M."/>
            <person name="Wu M."/>
            <person name="Xie G."/>
            <person name="Haft D.H."/>
            <person name="Sait M."/>
            <person name="Badger J."/>
            <person name="Barabote R.D."/>
            <person name="Bradley B."/>
            <person name="Brettin T.S."/>
            <person name="Brinkac L.M."/>
            <person name="Bruce D."/>
            <person name="Creasy T."/>
            <person name="Daugherty S.C."/>
            <person name="Davidsen T.M."/>
            <person name="DeBoy R.T."/>
            <person name="Detter J.C."/>
            <person name="Dodson R.J."/>
            <person name="Durkin A.S."/>
            <person name="Ganapathy A."/>
            <person name="Gwinn-Giglio M."/>
            <person name="Han C.S."/>
            <person name="Khouri H."/>
            <person name="Kiss H."/>
            <person name="Kothari S.P."/>
            <person name="Madupu R."/>
            <person name="Nelson K.E."/>
            <person name="Nelson W.C."/>
            <person name="Paulsen I."/>
            <person name="Penn K."/>
            <person name="Ren Q."/>
            <person name="Rosovitz M.J."/>
            <person name="Selengut J.D."/>
            <person name="Shrivastava S."/>
            <person name="Sullivan S.A."/>
            <person name="Tapia R."/>
            <person name="Thompson L.S."/>
            <person name="Watkins K.L."/>
            <person name="Yang Q."/>
            <person name="Yu C."/>
            <person name="Zafar N."/>
            <person name="Zhou L."/>
            <person name="Kuske C.R."/>
        </authorList>
    </citation>
    <scope>NUCLEOTIDE SEQUENCE [LARGE SCALE GENOMIC DNA]</scope>
    <source>
        <strain evidence="4 5">Ellin345</strain>
    </source>
</reference>
<dbReference type="InterPro" id="IPR031778">
    <property type="entry name" value="Sortilin_N"/>
</dbReference>
<dbReference type="EnsemblBacteria" id="ABF42022">
    <property type="protein sequence ID" value="ABF42022"/>
    <property type="gene ID" value="Acid345_3021"/>
</dbReference>
<organism evidence="4 5">
    <name type="scientific">Koribacter versatilis (strain Ellin345)</name>
    <dbReference type="NCBI Taxonomy" id="204669"/>
    <lineage>
        <taxon>Bacteria</taxon>
        <taxon>Pseudomonadati</taxon>
        <taxon>Acidobacteriota</taxon>
        <taxon>Terriglobia</taxon>
        <taxon>Terriglobales</taxon>
        <taxon>Candidatus Korobacteraceae</taxon>
        <taxon>Candidatus Korobacter</taxon>
    </lineage>
</organism>
<dbReference type="GO" id="GO:0010411">
    <property type="term" value="P:xyloglucan metabolic process"/>
    <property type="evidence" value="ECO:0007669"/>
    <property type="project" value="TreeGrafter"/>
</dbReference>
<keyword evidence="4" id="KW-0378">Hydrolase</keyword>
<evidence type="ECO:0000259" key="3">
    <source>
        <dbReference type="Pfam" id="PF15902"/>
    </source>
</evidence>
<dbReference type="CDD" id="cd15482">
    <property type="entry name" value="Sialidase_non-viral"/>
    <property type="match status" value="2"/>
</dbReference>
<dbReference type="AlphaFoldDB" id="Q1IM78"/>
<dbReference type="EMBL" id="CP000360">
    <property type="protein sequence ID" value="ABF42022.1"/>
    <property type="molecule type" value="Genomic_DNA"/>
</dbReference>
<dbReference type="PANTHER" id="PTHR43739:SF5">
    <property type="entry name" value="EXO-ALPHA-SIALIDASE"/>
    <property type="match status" value="1"/>
</dbReference>
<accession>Q1IM78</accession>
<dbReference type="Gene3D" id="2.130.10.10">
    <property type="entry name" value="YVTN repeat-like/Quinoprotein amine dehydrogenase"/>
    <property type="match status" value="5"/>
</dbReference>
<dbReference type="InterPro" id="IPR052025">
    <property type="entry name" value="Xyloglucanase_GH74"/>
</dbReference>
<dbReference type="GO" id="GO:0016787">
    <property type="term" value="F:hydrolase activity"/>
    <property type="evidence" value="ECO:0007669"/>
    <property type="project" value="UniProtKB-KW"/>
</dbReference>
<dbReference type="SUPFAM" id="SSF50939">
    <property type="entry name" value="Sialidases"/>
    <property type="match status" value="2"/>
</dbReference>
<keyword evidence="2" id="KW-0732">Signal</keyword>
<feature type="signal peptide" evidence="2">
    <location>
        <begin position="1"/>
        <end position="26"/>
    </location>
</feature>
<dbReference type="Proteomes" id="UP000002432">
    <property type="component" value="Chromosome"/>
</dbReference>
<dbReference type="OrthoDB" id="9764804at2"/>
<sequence>MFSLNRRFIVLPAVLLSLVAAGWSQAAPAATTQTQIDNDTFAGYTARSIGPAVMGGRVSALAAIPGKRLTIFVGGAAGGIFKSEDGGVTFKPIFDKMNSPSIGAIAIDPQNSKVMWVGTGESWMRNSVSVGDGVYKSTDGGENWTNVGLKDSEHISRVLIHPKDGNTVYVCALGHAWNDNTERGLYKTADGGKTWMNILKADQRTGCGDVAFDATDPNTLYASLWPYRRYPYSFNSGGSTGGIFKSTDGGANWKKLTNGLPEGDLGRIAIATTPAKPGRVWAVVEAKKTALYRSDDGGATWTYQNDSFNIVGRPFYFSLLVSDPNDGDRIYKPGFGLTVSDDGGRSFSGIGSEGAGGGVHGDYHALWVNPNNSDHLITCSDGGCYESLDRGAHWRFLNSFPIGQYYHVSADMAEPYNVYGGLQDNGTWMGPNTDSDGVFNRHWKNIGYGDGFWSFADPTDNDLIYSEYQGGRMLRVRRTTGEIKEVYPLPKAGDPDYRCNWNTPIHVGAASKALYIGCQFLFRSRDHGDSWEKISPDLTTNNPEWLKQSESGGLTVDNSDAEKYETIFTISESPKNPQIVWAGTDDGNVQVTQNGGKSWTNVAKNIPGLPPNTWVSTIEAGHFDPGTAYATFDGHAKGDMKTYVYKTTDFGKTWTQLNSPEFKLYAHVVREDLVNPKLLWVGTENGLYISIDGGANWAEFNGKIPRVPVRDVFIHPRNNDVVIATHGRSLYVIDDVTPIRALTTDILNKDIAILPSRPSVLPLPSEEQRAEGDADYRGVPVTSSAIVTYYQKKRHIFGELKVELFDSTGKLVGTSAGDKRRGVVRVELPLRLPPAKVPPAATLVEQPFAFFGPAYPEGTYKVQVTKGKEVLTSTIKVVTDPRAKSTPQDRALQRQTALKLYGMRERLAYLVAAMTNVRDQAKDRASKASDAALKQQLSDLQKKVEDFRSSLLAVKEGGAITGERKLNEYIGELYGGVNGYEGKPTQQQIDRMNALNTELETVAKKFDAMNSSDVNTVNSALQKASLQSLTTLSEADWRKQQ</sequence>
<dbReference type="KEGG" id="aba:Acid345_3021"/>
<feature type="domain" description="Sortilin N-terminal" evidence="3">
    <location>
        <begin position="134"/>
        <end position="258"/>
    </location>
</feature>
<dbReference type="STRING" id="204669.Acid345_3021"/>
<keyword evidence="1" id="KW-0677">Repeat</keyword>
<dbReference type="InterPro" id="IPR036278">
    <property type="entry name" value="Sialidase_sf"/>
</dbReference>